<dbReference type="EMBL" id="CP053069">
    <property type="protein sequence ID" value="QJR11215.1"/>
    <property type="molecule type" value="Genomic_DNA"/>
</dbReference>
<evidence type="ECO:0008006" key="5">
    <source>
        <dbReference type="Google" id="ProtNLM"/>
    </source>
</evidence>
<proteinExistence type="predicted"/>
<evidence type="ECO:0000256" key="1">
    <source>
        <dbReference type="SAM" id="MobiDB-lite"/>
    </source>
</evidence>
<dbReference type="Gene3D" id="1.25.40.10">
    <property type="entry name" value="Tetratricopeptide repeat domain"/>
    <property type="match status" value="1"/>
</dbReference>
<reference evidence="3 4" key="1">
    <citation type="submission" date="2020-04" db="EMBL/GenBank/DDBJ databases">
        <title>Usitatibacter rugosus gen. nov., sp. nov. and Usitatibacter palustris sp. nov., novel members of Usitatibacteraceae fam. nov. within the order Nitrosomonadales isolated from soil.</title>
        <authorList>
            <person name="Huber K.J."/>
            <person name="Neumann-Schaal M."/>
            <person name="Geppert A."/>
            <person name="Luckner M."/>
            <person name="Wanner G."/>
            <person name="Overmann J."/>
        </authorList>
    </citation>
    <scope>NUCLEOTIDE SEQUENCE [LARGE SCALE GENOMIC DNA]</scope>
    <source>
        <strain evidence="3 4">0125_3</strain>
    </source>
</reference>
<dbReference type="KEGG" id="uru:DSM104443_02288"/>
<organism evidence="3 4">
    <name type="scientific">Usitatibacter rugosus</name>
    <dbReference type="NCBI Taxonomy" id="2732067"/>
    <lineage>
        <taxon>Bacteria</taxon>
        <taxon>Pseudomonadati</taxon>
        <taxon>Pseudomonadota</taxon>
        <taxon>Betaproteobacteria</taxon>
        <taxon>Nitrosomonadales</taxon>
        <taxon>Usitatibacteraceae</taxon>
        <taxon>Usitatibacter</taxon>
    </lineage>
</organism>
<dbReference type="SMART" id="SM00671">
    <property type="entry name" value="SEL1"/>
    <property type="match status" value="3"/>
</dbReference>
<evidence type="ECO:0000313" key="4">
    <source>
        <dbReference type="Proteomes" id="UP000501534"/>
    </source>
</evidence>
<dbReference type="PANTHER" id="PTHR11102:SF160">
    <property type="entry name" value="ERAD-ASSOCIATED E3 UBIQUITIN-PROTEIN LIGASE COMPONENT HRD3"/>
    <property type="match status" value="1"/>
</dbReference>
<gene>
    <name evidence="3" type="ORF">DSM104443_02288</name>
</gene>
<accession>A0A6M4GW30</accession>
<feature type="region of interest" description="Disordered" evidence="1">
    <location>
        <begin position="154"/>
        <end position="175"/>
    </location>
</feature>
<name>A0A6M4GW30_9PROT</name>
<dbReference type="AlphaFoldDB" id="A0A6M4GW30"/>
<feature type="signal peptide" evidence="2">
    <location>
        <begin position="1"/>
        <end position="19"/>
    </location>
</feature>
<dbReference type="Pfam" id="PF08238">
    <property type="entry name" value="Sel1"/>
    <property type="match status" value="3"/>
</dbReference>
<dbReference type="InterPro" id="IPR050767">
    <property type="entry name" value="Sel1_AlgK"/>
</dbReference>
<keyword evidence="4" id="KW-1185">Reference proteome</keyword>
<dbReference type="SUPFAM" id="SSF81901">
    <property type="entry name" value="HCP-like"/>
    <property type="match status" value="1"/>
</dbReference>
<sequence length="175" mass="18738">MIKTSLVVALLALSPNLDAANPKAAEAQRLLGMKYYQGEGVKQDIPKAVMHLENAAKAGDTEAAITLGKMYEYGMSVPVDLARAATWYVRGAELGAPQAQFESSVAYYKGQGVGRDLPEAVKWWTIASACPGYAEKIRPSVASAESKLDPTVIEEGQQRAKSWAATHPAPRCTEG</sequence>
<evidence type="ECO:0000256" key="2">
    <source>
        <dbReference type="SAM" id="SignalP"/>
    </source>
</evidence>
<keyword evidence="2" id="KW-0732">Signal</keyword>
<evidence type="ECO:0000313" key="3">
    <source>
        <dbReference type="EMBL" id="QJR11215.1"/>
    </source>
</evidence>
<dbReference type="PANTHER" id="PTHR11102">
    <property type="entry name" value="SEL-1-LIKE PROTEIN"/>
    <property type="match status" value="1"/>
</dbReference>
<dbReference type="InterPro" id="IPR011990">
    <property type="entry name" value="TPR-like_helical_dom_sf"/>
</dbReference>
<protein>
    <recommendedName>
        <fullName evidence="5">Sel1 repeat-containing protein</fullName>
    </recommendedName>
</protein>
<dbReference type="InterPro" id="IPR006597">
    <property type="entry name" value="Sel1-like"/>
</dbReference>
<dbReference type="RefSeq" id="WP_171092375.1">
    <property type="nucleotide sequence ID" value="NZ_CP053069.1"/>
</dbReference>
<feature type="chain" id="PRO_5026819744" description="Sel1 repeat-containing protein" evidence="2">
    <location>
        <begin position="20"/>
        <end position="175"/>
    </location>
</feature>
<dbReference type="Proteomes" id="UP000501534">
    <property type="component" value="Chromosome"/>
</dbReference>